<evidence type="ECO:0000259" key="12">
    <source>
        <dbReference type="Pfam" id="PF01225"/>
    </source>
</evidence>
<keyword evidence="4 10" id="KW-0547">Nucleotide-binding</keyword>
<dbReference type="Gene3D" id="3.90.190.20">
    <property type="entry name" value="Mur ligase, C-terminal domain"/>
    <property type="match status" value="1"/>
</dbReference>
<dbReference type="EMBL" id="QNQT01000017">
    <property type="protein sequence ID" value="RDU34846.1"/>
    <property type="molecule type" value="Genomic_DNA"/>
</dbReference>
<evidence type="ECO:0000256" key="4">
    <source>
        <dbReference type="ARBA" id="ARBA00022741"/>
    </source>
</evidence>
<comment type="function">
    <text evidence="10 11">Involved in cell wall formation. Catalyzes the final step in the synthesis of UDP-N-acetylmuramoyl-pentapeptide, the precursor of murein.</text>
</comment>
<comment type="caution">
    <text evidence="15">The sequence shown here is derived from an EMBL/GenBank/DDBJ whole genome shotgun (WGS) entry which is preliminary data.</text>
</comment>
<dbReference type="Proteomes" id="UP000257144">
    <property type="component" value="Unassembled WGS sequence"/>
</dbReference>
<comment type="catalytic activity">
    <reaction evidence="10 11">
        <text>D-alanyl-D-alanine + UDP-N-acetyl-alpha-D-muramoyl-L-alanyl-gamma-D-glutamyl-meso-2,6-diaminopimelate + ATP = UDP-N-acetyl-alpha-D-muramoyl-L-alanyl-gamma-D-glutamyl-meso-2,6-diaminopimeloyl-D-alanyl-D-alanine + ADP + phosphate + H(+)</text>
        <dbReference type="Rhea" id="RHEA:28374"/>
        <dbReference type="ChEBI" id="CHEBI:15378"/>
        <dbReference type="ChEBI" id="CHEBI:30616"/>
        <dbReference type="ChEBI" id="CHEBI:43474"/>
        <dbReference type="ChEBI" id="CHEBI:57822"/>
        <dbReference type="ChEBI" id="CHEBI:61386"/>
        <dbReference type="ChEBI" id="CHEBI:83905"/>
        <dbReference type="ChEBI" id="CHEBI:456216"/>
        <dbReference type="EC" id="6.3.2.10"/>
    </reaction>
</comment>
<evidence type="ECO:0000259" key="13">
    <source>
        <dbReference type="Pfam" id="PF02875"/>
    </source>
</evidence>
<keyword evidence="9 10" id="KW-0961">Cell wall biogenesis/degradation</keyword>
<dbReference type="InterPro" id="IPR000713">
    <property type="entry name" value="Mur_ligase_N"/>
</dbReference>
<dbReference type="UniPathway" id="UPA00219"/>
<dbReference type="AlphaFoldDB" id="A0A3D8GL55"/>
<dbReference type="PANTHER" id="PTHR43024:SF1">
    <property type="entry name" value="UDP-N-ACETYLMURAMOYL-TRIPEPTIDE--D-ALANYL-D-ALANINE LIGASE"/>
    <property type="match status" value="1"/>
</dbReference>
<feature type="domain" description="Mur ligase C-terminal" evidence="13">
    <location>
        <begin position="319"/>
        <end position="445"/>
    </location>
</feature>
<dbReference type="GO" id="GO:0008766">
    <property type="term" value="F:UDP-N-acetylmuramoylalanyl-D-glutamyl-2,6-diaminopimelate-D-alanyl-D-alanine ligase activity"/>
    <property type="evidence" value="ECO:0007669"/>
    <property type="project" value="RHEA"/>
</dbReference>
<dbReference type="RefSeq" id="WP_115454022.1">
    <property type="nucleotide sequence ID" value="NZ_QNQT01000017.1"/>
</dbReference>
<feature type="binding site" evidence="10">
    <location>
        <begin position="113"/>
        <end position="119"/>
    </location>
    <ligand>
        <name>ATP</name>
        <dbReference type="ChEBI" id="CHEBI:30616"/>
    </ligand>
</feature>
<organism evidence="15 16">
    <name type="scientific">Neobacillus piezotolerans</name>
    <dbReference type="NCBI Taxonomy" id="2259171"/>
    <lineage>
        <taxon>Bacteria</taxon>
        <taxon>Bacillati</taxon>
        <taxon>Bacillota</taxon>
        <taxon>Bacilli</taxon>
        <taxon>Bacillales</taxon>
        <taxon>Bacillaceae</taxon>
        <taxon>Neobacillus</taxon>
    </lineage>
</organism>
<evidence type="ECO:0000256" key="3">
    <source>
        <dbReference type="ARBA" id="ARBA00022618"/>
    </source>
</evidence>
<protein>
    <recommendedName>
        <fullName evidence="10 11">UDP-N-acetylmuramoyl-tripeptide--D-alanyl-D-alanine ligase</fullName>
        <ecNumber evidence="10 11">6.3.2.10</ecNumber>
    </recommendedName>
    <alternativeName>
        <fullName evidence="10">D-alanyl-D-alanine-adding enzyme</fullName>
    </alternativeName>
</protein>
<dbReference type="InterPro" id="IPR005863">
    <property type="entry name" value="UDP-N-AcMur_synth"/>
</dbReference>
<keyword evidence="2 10" id="KW-0436">Ligase</keyword>
<reference evidence="15 16" key="1">
    <citation type="submission" date="2018-07" db="EMBL/GenBank/DDBJ databases">
        <title>Bacillus sp. YLB-04 draft genome sequence.</title>
        <authorList>
            <person name="Yu L."/>
            <person name="Tang X."/>
        </authorList>
    </citation>
    <scope>NUCLEOTIDE SEQUENCE [LARGE SCALE GENOMIC DNA]</scope>
    <source>
        <strain evidence="15 16">YLB-04</strain>
    </source>
</reference>
<evidence type="ECO:0000256" key="2">
    <source>
        <dbReference type="ARBA" id="ARBA00022598"/>
    </source>
</evidence>
<dbReference type="EC" id="6.3.2.10" evidence="10 11"/>
<dbReference type="Gene3D" id="3.40.1390.10">
    <property type="entry name" value="MurE/MurF, N-terminal domain"/>
    <property type="match status" value="1"/>
</dbReference>
<keyword evidence="16" id="KW-1185">Reference proteome</keyword>
<dbReference type="InterPro" id="IPR036565">
    <property type="entry name" value="Mur-like_cat_sf"/>
</dbReference>
<dbReference type="HAMAP" id="MF_02019">
    <property type="entry name" value="MurF"/>
    <property type="match status" value="1"/>
</dbReference>
<dbReference type="Pfam" id="PF02875">
    <property type="entry name" value="Mur_ligase_C"/>
    <property type="match status" value="1"/>
</dbReference>
<dbReference type="GO" id="GO:0008360">
    <property type="term" value="P:regulation of cell shape"/>
    <property type="evidence" value="ECO:0007669"/>
    <property type="project" value="UniProtKB-KW"/>
</dbReference>
<evidence type="ECO:0000256" key="1">
    <source>
        <dbReference type="ARBA" id="ARBA00022490"/>
    </source>
</evidence>
<dbReference type="SUPFAM" id="SSF53244">
    <property type="entry name" value="MurD-like peptide ligases, peptide-binding domain"/>
    <property type="match status" value="1"/>
</dbReference>
<evidence type="ECO:0000256" key="6">
    <source>
        <dbReference type="ARBA" id="ARBA00022960"/>
    </source>
</evidence>
<dbReference type="SUPFAM" id="SSF63418">
    <property type="entry name" value="MurE/MurF N-terminal domain"/>
    <property type="match status" value="1"/>
</dbReference>
<dbReference type="GO" id="GO:0005737">
    <property type="term" value="C:cytoplasm"/>
    <property type="evidence" value="ECO:0007669"/>
    <property type="project" value="UniProtKB-SubCell"/>
</dbReference>
<sequence>MIRKTINEITKMISVLNDASPFGESRISGVCIDTRKIRKGNLFIPFKGEKVDGHEYVESAIEKGAAAALWQKDVPNPPQGLPLLIVDNCLEALQELARTYRRQLGVKVVGITGSNGKTTTKDMAASLLSVKYKVQKTEGNYNNHLGLPLTVLNLDEDTDIAVLEMGMSSRGEISFLTRLANPEAVIITNIGESHLLDLGSREGIAEAKLEILEGLKEGGVAVMNGDEPLLMERVSGNDGHYLLQTFGRGESNTIYPVEITQSAHGNEFRVNLSDGRFYLPVLGTHNIMNALAAMLVARHFSLSFEEMKVGLKSVTLTQMRMELSEGRNGEKIINDAYNASPTSMSAAIELVANLGGYAKKVLVLGDMLELGPLEKEYHLKIGEMLDPGKIDLVFTYGKLGSLIAEGARKVLGQERVYAFEDKEMLSREVKKHTDSHTLVLVKASRGMKLEEVVASLQKEGNR</sequence>
<comment type="pathway">
    <text evidence="10 11">Cell wall biogenesis; peptidoglycan biosynthesis.</text>
</comment>
<keyword evidence="3 10" id="KW-0132">Cell division</keyword>
<comment type="subcellular location">
    <subcellularLocation>
        <location evidence="10 11">Cytoplasm</location>
    </subcellularLocation>
</comment>
<dbReference type="Pfam" id="PF08245">
    <property type="entry name" value="Mur_ligase_M"/>
    <property type="match status" value="1"/>
</dbReference>
<keyword evidence="1 10" id="KW-0963">Cytoplasm</keyword>
<dbReference type="GO" id="GO:0051301">
    <property type="term" value="P:cell division"/>
    <property type="evidence" value="ECO:0007669"/>
    <property type="project" value="UniProtKB-KW"/>
</dbReference>
<dbReference type="GO" id="GO:0071555">
    <property type="term" value="P:cell wall organization"/>
    <property type="evidence" value="ECO:0007669"/>
    <property type="project" value="UniProtKB-KW"/>
</dbReference>
<evidence type="ECO:0000256" key="10">
    <source>
        <dbReference type="HAMAP-Rule" id="MF_02019"/>
    </source>
</evidence>
<dbReference type="OrthoDB" id="9801978at2"/>
<keyword evidence="6 10" id="KW-0133">Cell shape</keyword>
<dbReference type="PANTHER" id="PTHR43024">
    <property type="entry name" value="UDP-N-ACETYLMURAMOYL-TRIPEPTIDE--D-ALANYL-D-ALANINE LIGASE"/>
    <property type="match status" value="1"/>
</dbReference>
<feature type="domain" description="Mur ligase central" evidence="14">
    <location>
        <begin position="111"/>
        <end position="297"/>
    </location>
</feature>
<keyword evidence="8 10" id="KW-0131">Cell cycle</keyword>
<evidence type="ECO:0000256" key="11">
    <source>
        <dbReference type="RuleBase" id="RU004136"/>
    </source>
</evidence>
<proteinExistence type="inferred from homology"/>
<evidence type="ECO:0000256" key="7">
    <source>
        <dbReference type="ARBA" id="ARBA00022984"/>
    </source>
</evidence>
<dbReference type="GO" id="GO:0009252">
    <property type="term" value="P:peptidoglycan biosynthetic process"/>
    <property type="evidence" value="ECO:0007669"/>
    <property type="project" value="UniProtKB-UniRule"/>
</dbReference>
<evidence type="ECO:0000259" key="14">
    <source>
        <dbReference type="Pfam" id="PF08245"/>
    </source>
</evidence>
<dbReference type="GO" id="GO:0047480">
    <property type="term" value="F:UDP-N-acetylmuramoyl-tripeptide-D-alanyl-D-alanine ligase activity"/>
    <property type="evidence" value="ECO:0007669"/>
    <property type="project" value="UniProtKB-UniRule"/>
</dbReference>
<accession>A0A3D8GL55</accession>
<dbReference type="Gene3D" id="3.40.1190.10">
    <property type="entry name" value="Mur-like, catalytic domain"/>
    <property type="match status" value="1"/>
</dbReference>
<dbReference type="GO" id="GO:0005524">
    <property type="term" value="F:ATP binding"/>
    <property type="evidence" value="ECO:0007669"/>
    <property type="project" value="UniProtKB-UniRule"/>
</dbReference>
<evidence type="ECO:0000256" key="5">
    <source>
        <dbReference type="ARBA" id="ARBA00022840"/>
    </source>
</evidence>
<dbReference type="Pfam" id="PF01225">
    <property type="entry name" value="Mur_ligase"/>
    <property type="match status" value="1"/>
</dbReference>
<dbReference type="InterPro" id="IPR004101">
    <property type="entry name" value="Mur_ligase_C"/>
</dbReference>
<evidence type="ECO:0000256" key="8">
    <source>
        <dbReference type="ARBA" id="ARBA00023306"/>
    </source>
</evidence>
<evidence type="ECO:0000256" key="9">
    <source>
        <dbReference type="ARBA" id="ARBA00023316"/>
    </source>
</evidence>
<gene>
    <name evidence="10" type="primary">murF</name>
    <name evidence="15" type="ORF">DRW41_21235</name>
</gene>
<dbReference type="NCBIfam" id="TIGR01143">
    <property type="entry name" value="murF"/>
    <property type="match status" value="1"/>
</dbReference>
<feature type="domain" description="Mur ligase N-terminal catalytic" evidence="12">
    <location>
        <begin position="27"/>
        <end position="101"/>
    </location>
</feature>
<dbReference type="InterPro" id="IPR036615">
    <property type="entry name" value="Mur_ligase_C_dom_sf"/>
</dbReference>
<keyword evidence="5 10" id="KW-0067">ATP-binding</keyword>
<evidence type="ECO:0000313" key="16">
    <source>
        <dbReference type="Proteomes" id="UP000257144"/>
    </source>
</evidence>
<keyword evidence="7 10" id="KW-0573">Peptidoglycan synthesis</keyword>
<dbReference type="SUPFAM" id="SSF53623">
    <property type="entry name" value="MurD-like peptide ligases, catalytic domain"/>
    <property type="match status" value="1"/>
</dbReference>
<comment type="similarity">
    <text evidence="10">Belongs to the MurCDEF family. MurF subfamily.</text>
</comment>
<dbReference type="InterPro" id="IPR013221">
    <property type="entry name" value="Mur_ligase_cen"/>
</dbReference>
<evidence type="ECO:0000313" key="15">
    <source>
        <dbReference type="EMBL" id="RDU34846.1"/>
    </source>
</evidence>
<name>A0A3D8GL55_9BACI</name>
<dbReference type="InterPro" id="IPR051046">
    <property type="entry name" value="MurCDEF_CellWall_CoF430Synth"/>
</dbReference>
<dbReference type="InterPro" id="IPR035911">
    <property type="entry name" value="MurE/MurF_N"/>
</dbReference>